<gene>
    <name evidence="4" type="ORF">DESPIG_00968</name>
</gene>
<reference evidence="4 5" key="2">
    <citation type="submission" date="2008-10" db="EMBL/GenBank/DDBJ databases">
        <authorList>
            <person name="Fulton L."/>
            <person name="Clifton S."/>
            <person name="Fulton B."/>
            <person name="Xu J."/>
            <person name="Minx P."/>
            <person name="Pepin K.H."/>
            <person name="Johnson M."/>
            <person name="Bhonagiri V."/>
            <person name="Nash W.E."/>
            <person name="Mardis E.R."/>
            <person name="Wilson R.K."/>
        </authorList>
    </citation>
    <scope>NUCLEOTIDE SEQUENCE [LARGE SCALE GENOMIC DNA]</scope>
    <source>
        <strain evidence="4 5">ATCC 29098</strain>
    </source>
</reference>
<reference evidence="4 5" key="1">
    <citation type="submission" date="2008-10" db="EMBL/GenBank/DDBJ databases">
        <title>Draft genome sequence of Desulvovibrio piger (ATCC 29098).</title>
        <authorList>
            <person name="Sudarsanam P."/>
            <person name="Ley R."/>
            <person name="Guruge J."/>
            <person name="Turnbaugh P.J."/>
            <person name="Mahowald M."/>
            <person name="Liep D."/>
            <person name="Gordon J."/>
        </authorList>
    </citation>
    <scope>NUCLEOTIDE SEQUENCE [LARGE SCALE GENOMIC DNA]</scope>
    <source>
        <strain evidence="4 5">ATCC 29098</strain>
    </source>
</reference>
<organism evidence="4 5">
    <name type="scientific">Desulfovibrio piger ATCC 29098</name>
    <dbReference type="NCBI Taxonomy" id="411464"/>
    <lineage>
        <taxon>Bacteria</taxon>
        <taxon>Pseudomonadati</taxon>
        <taxon>Thermodesulfobacteriota</taxon>
        <taxon>Desulfovibrionia</taxon>
        <taxon>Desulfovibrionales</taxon>
        <taxon>Desulfovibrionaceae</taxon>
        <taxon>Desulfovibrio</taxon>
    </lineage>
</organism>
<evidence type="ECO:0000313" key="4">
    <source>
        <dbReference type="EMBL" id="EEB34002.1"/>
    </source>
</evidence>
<dbReference type="Pfam" id="PF00589">
    <property type="entry name" value="Phage_integrase"/>
    <property type="match status" value="1"/>
</dbReference>
<comment type="caution">
    <text evidence="4">The sequence shown here is derived from an EMBL/GenBank/DDBJ whole genome shotgun (WGS) entry which is preliminary data.</text>
</comment>
<keyword evidence="1" id="KW-0233">DNA recombination</keyword>
<feature type="region of interest" description="Disordered" evidence="2">
    <location>
        <begin position="145"/>
        <end position="165"/>
    </location>
</feature>
<evidence type="ECO:0000313" key="5">
    <source>
        <dbReference type="Proteomes" id="UP000003676"/>
    </source>
</evidence>
<dbReference type="GO" id="GO:0003677">
    <property type="term" value="F:DNA binding"/>
    <property type="evidence" value="ECO:0007669"/>
    <property type="project" value="InterPro"/>
</dbReference>
<feature type="compositionally biased region" description="Polar residues" evidence="2">
    <location>
        <begin position="156"/>
        <end position="165"/>
    </location>
</feature>
<dbReference type="eggNOG" id="COG0582">
    <property type="taxonomic scope" value="Bacteria"/>
</dbReference>
<dbReference type="InterPro" id="IPR013762">
    <property type="entry name" value="Integrase-like_cat_sf"/>
</dbReference>
<feature type="domain" description="Tyr recombinase" evidence="3">
    <location>
        <begin position="43"/>
        <end position="142"/>
    </location>
</feature>
<dbReference type="SUPFAM" id="SSF56349">
    <property type="entry name" value="DNA breaking-rejoining enzymes"/>
    <property type="match status" value="1"/>
</dbReference>
<dbReference type="HOGENOM" id="CLU_1608212_0_0_7"/>
<dbReference type="GO" id="GO:0015074">
    <property type="term" value="P:DNA integration"/>
    <property type="evidence" value="ECO:0007669"/>
    <property type="project" value="InterPro"/>
</dbReference>
<dbReference type="GO" id="GO:0006310">
    <property type="term" value="P:DNA recombination"/>
    <property type="evidence" value="ECO:0007669"/>
    <property type="project" value="UniProtKB-KW"/>
</dbReference>
<evidence type="ECO:0000256" key="1">
    <source>
        <dbReference type="ARBA" id="ARBA00023172"/>
    </source>
</evidence>
<dbReference type="EMBL" id="ABXU01000027">
    <property type="protein sequence ID" value="EEB34002.1"/>
    <property type="molecule type" value="Genomic_DNA"/>
</dbReference>
<dbReference type="InterPro" id="IPR002104">
    <property type="entry name" value="Integrase_catalytic"/>
</dbReference>
<dbReference type="Gene3D" id="1.10.443.10">
    <property type="entry name" value="Intergrase catalytic core"/>
    <property type="match status" value="1"/>
</dbReference>
<sequence length="165" mass="18783">MATKKKDTIILPRGIRPHRSGYIVDVTVGGKRRIKTAATLEAALLARETLRCGELWRLECRDIDLERGTLTAWKTKNHHPRTVPIVGRIRPIIERRMRACGGTGRLLPMGSNDWLRRPWNILRYHMGMDDDPQFVPHMLRQHAPPACHRRGGPCPSSKSGWGTRA</sequence>
<proteinExistence type="predicted"/>
<protein>
    <recommendedName>
        <fullName evidence="3">Tyr recombinase domain-containing protein</fullName>
    </recommendedName>
</protein>
<dbReference type="InterPro" id="IPR011010">
    <property type="entry name" value="DNA_brk_join_enz"/>
</dbReference>
<evidence type="ECO:0000256" key="2">
    <source>
        <dbReference type="SAM" id="MobiDB-lite"/>
    </source>
</evidence>
<dbReference type="AlphaFoldDB" id="B6WSH9"/>
<name>B6WSH9_9BACT</name>
<dbReference type="Proteomes" id="UP000003676">
    <property type="component" value="Unassembled WGS sequence"/>
</dbReference>
<dbReference type="RefSeq" id="WP_006005284.1">
    <property type="nucleotide sequence ID" value="NZ_DS996355.1"/>
</dbReference>
<evidence type="ECO:0000259" key="3">
    <source>
        <dbReference type="Pfam" id="PF00589"/>
    </source>
</evidence>
<accession>B6WSH9</accession>